<accession>A0A1C6V013</accession>
<organism evidence="3 4">
    <name type="scientific">Micromonospora peucetia</name>
    <dbReference type="NCBI Taxonomy" id="47871"/>
    <lineage>
        <taxon>Bacteria</taxon>
        <taxon>Bacillati</taxon>
        <taxon>Actinomycetota</taxon>
        <taxon>Actinomycetes</taxon>
        <taxon>Micromonosporales</taxon>
        <taxon>Micromonosporaceae</taxon>
        <taxon>Micromonospora</taxon>
    </lineage>
</organism>
<evidence type="ECO:0000313" key="4">
    <source>
        <dbReference type="Proteomes" id="UP000199343"/>
    </source>
</evidence>
<dbReference type="EMBL" id="FMIC01000002">
    <property type="protein sequence ID" value="SCL59599.1"/>
    <property type="molecule type" value="Genomic_DNA"/>
</dbReference>
<name>A0A1C6V013_9ACTN</name>
<feature type="transmembrane region" description="Helical" evidence="2">
    <location>
        <begin position="36"/>
        <end position="56"/>
    </location>
</feature>
<dbReference type="STRING" id="47871.GA0070608_2174"/>
<keyword evidence="2" id="KW-0812">Transmembrane</keyword>
<keyword evidence="2" id="KW-1133">Transmembrane helix</keyword>
<evidence type="ECO:0000313" key="3">
    <source>
        <dbReference type="EMBL" id="SCL59599.1"/>
    </source>
</evidence>
<feature type="region of interest" description="Disordered" evidence="1">
    <location>
        <begin position="1"/>
        <end position="25"/>
    </location>
</feature>
<sequence>MMSTRPRHHLGADGDPPSSGGNVSTRLAGRARRSTLALLTGAALATLLSVTAAGAAPLAGPADSRAGGATNAAAVDVYMQDTPTDVGLQPHSLNPLWQSPDIKVCPTAVECPTSQNPIVGQRNYIFVKLRNPGPYGDSVMEEGAIEVYRTTPGGGAAWPGAWTQIGWMAVPVYPGVTSVTIPWDNVPGPGHFCLLARWVSPNDPMTFEGPDIGVNTRNNNNIAWRNVDSVALVAGGLVQTRPFAIGNTLTRAARSSVVFSQTGAPFQTAGGRLVADLGPNLFERWAKGGKAGKGVREVGRNQVEIVDIGQASLDNLELNPGERIAFSLNFTAAVPTREKIAVNVTQIGPDTTGAARADLGGVRYDITVDQRK</sequence>
<protein>
    <submittedName>
        <fullName evidence="3">Uncharacterized protein</fullName>
    </submittedName>
</protein>
<evidence type="ECO:0000256" key="2">
    <source>
        <dbReference type="SAM" id="Phobius"/>
    </source>
</evidence>
<keyword evidence="2" id="KW-0472">Membrane</keyword>
<evidence type="ECO:0000256" key="1">
    <source>
        <dbReference type="SAM" id="MobiDB-lite"/>
    </source>
</evidence>
<dbReference type="AlphaFoldDB" id="A0A1C6V013"/>
<reference evidence="3 4" key="1">
    <citation type="submission" date="2016-06" db="EMBL/GenBank/DDBJ databases">
        <authorList>
            <person name="Kjaerup R.B."/>
            <person name="Dalgaard T.S."/>
            <person name="Juul-Madsen H.R."/>
        </authorList>
    </citation>
    <scope>NUCLEOTIDE SEQUENCE [LARGE SCALE GENOMIC DNA]</scope>
    <source>
        <strain evidence="3 4">DSM 43363</strain>
    </source>
</reference>
<gene>
    <name evidence="3" type="ORF">GA0070608_2174</name>
</gene>
<dbReference type="Proteomes" id="UP000199343">
    <property type="component" value="Unassembled WGS sequence"/>
</dbReference>
<proteinExistence type="predicted"/>